<dbReference type="SUPFAM" id="SSF56801">
    <property type="entry name" value="Acetyl-CoA synthetase-like"/>
    <property type="match status" value="1"/>
</dbReference>
<protein>
    <submittedName>
        <fullName evidence="3">AMP-binding protein</fullName>
    </submittedName>
</protein>
<dbReference type="Gene3D" id="3.30.300.30">
    <property type="match status" value="1"/>
</dbReference>
<dbReference type="Pfam" id="PF13193">
    <property type="entry name" value="AMP-binding_C"/>
    <property type="match status" value="1"/>
</dbReference>
<accession>A0ABR6U7K0</accession>
<dbReference type="EMBL" id="JACMYC010000004">
    <property type="protein sequence ID" value="MBC2960411.1"/>
    <property type="molecule type" value="Genomic_DNA"/>
</dbReference>
<dbReference type="InterPro" id="IPR020845">
    <property type="entry name" value="AMP-binding_CS"/>
</dbReference>
<dbReference type="PANTHER" id="PTHR43201:SF32">
    <property type="entry name" value="2-SUCCINYLBENZOATE--COA LIGASE, CHLOROPLASTIC_PEROXISOMAL"/>
    <property type="match status" value="1"/>
</dbReference>
<dbReference type="Gene3D" id="3.40.50.12780">
    <property type="entry name" value="N-terminal domain of ligase-like"/>
    <property type="match status" value="1"/>
</dbReference>
<dbReference type="InterPro" id="IPR025110">
    <property type="entry name" value="AMP-bd_C"/>
</dbReference>
<dbReference type="RefSeq" id="WP_186345664.1">
    <property type="nucleotide sequence ID" value="NZ_BMMR01000001.1"/>
</dbReference>
<evidence type="ECO:0000259" key="1">
    <source>
        <dbReference type="Pfam" id="PF00501"/>
    </source>
</evidence>
<comment type="caution">
    <text evidence="3">The sequence shown here is derived from an EMBL/GenBank/DDBJ whole genome shotgun (WGS) entry which is preliminary data.</text>
</comment>
<evidence type="ECO:0000259" key="2">
    <source>
        <dbReference type="Pfam" id="PF13193"/>
    </source>
</evidence>
<sequence>MPTRTDERGIRHYDVPLPVDLVDMLRRTVAARGDHPAFVTPSGRTTWAEIGGEVDGLARRLRGAGVTEGDRVAVLAGNGLPFTTAVLATWAAGAVVVPLNHRLTAADLAVLVGDSGPGLLLVGPGMTEAAAATCAAVSAAPRVEVVDADGRFLAGGPEADLPADTPGTDAPAAIMYTSGTTGRPKGVVISHGNALQNAVTCTTVIGRRPEDVELVMVPQFNITGLCSQTVPVVLLGATAYLLDGFEAGRALAAVREHGCTSTVGAPTMWWRLLGHAEETGDDALAGFRLALFGGAPMPTALLERMRAAMPQATLGNGFGMTETCSMITYVGGEDAVRMPHTVGRPLPLTELRLRRPGAGDQDAAPDEVGEIVVRGGQVALGYWTADGIAPLTDPDGWIATGDAAVLEDGFVVLRDRLKDVIKRGGESVFSFEVENVLHQHSGVLDAAVVGVPDEQYGERVVAHVVATPGSGLTPDEVRAFCREHLAHYKVPSVVEIRDELPRNPGGKVVKALLRDG</sequence>
<proteinExistence type="predicted"/>
<dbReference type="Proteomes" id="UP000604001">
    <property type="component" value="Unassembled WGS sequence"/>
</dbReference>
<name>A0ABR6U7K0_9ACTN</name>
<dbReference type="InterPro" id="IPR042099">
    <property type="entry name" value="ANL_N_sf"/>
</dbReference>
<dbReference type="InterPro" id="IPR045851">
    <property type="entry name" value="AMP-bd_C_sf"/>
</dbReference>
<organism evidence="3 4">
    <name type="scientific">Nocardioides deserti</name>
    <dbReference type="NCBI Taxonomy" id="1588644"/>
    <lineage>
        <taxon>Bacteria</taxon>
        <taxon>Bacillati</taxon>
        <taxon>Actinomycetota</taxon>
        <taxon>Actinomycetes</taxon>
        <taxon>Propionibacteriales</taxon>
        <taxon>Nocardioidaceae</taxon>
        <taxon>Nocardioides</taxon>
    </lineage>
</organism>
<evidence type="ECO:0000313" key="3">
    <source>
        <dbReference type="EMBL" id="MBC2960411.1"/>
    </source>
</evidence>
<evidence type="ECO:0000313" key="4">
    <source>
        <dbReference type="Proteomes" id="UP000604001"/>
    </source>
</evidence>
<dbReference type="PANTHER" id="PTHR43201">
    <property type="entry name" value="ACYL-COA SYNTHETASE"/>
    <property type="match status" value="1"/>
</dbReference>
<dbReference type="Pfam" id="PF00501">
    <property type="entry name" value="AMP-binding"/>
    <property type="match status" value="1"/>
</dbReference>
<dbReference type="InterPro" id="IPR000873">
    <property type="entry name" value="AMP-dep_synth/lig_dom"/>
</dbReference>
<feature type="domain" description="AMP-binding enzyme C-terminal" evidence="2">
    <location>
        <begin position="432"/>
        <end position="507"/>
    </location>
</feature>
<feature type="domain" description="AMP-dependent synthetase/ligase" evidence="1">
    <location>
        <begin position="26"/>
        <end position="383"/>
    </location>
</feature>
<dbReference type="PROSITE" id="PS00455">
    <property type="entry name" value="AMP_BINDING"/>
    <property type="match status" value="1"/>
</dbReference>
<reference evidence="3 4" key="1">
    <citation type="submission" date="2020-08" db="EMBL/GenBank/DDBJ databases">
        <title>novel species in genus Nocardioides.</title>
        <authorList>
            <person name="Zhang G."/>
        </authorList>
    </citation>
    <scope>NUCLEOTIDE SEQUENCE [LARGE SCALE GENOMIC DNA]</scope>
    <source>
        <strain evidence="3 4">SC8A-24</strain>
    </source>
</reference>
<keyword evidence="4" id="KW-1185">Reference proteome</keyword>
<gene>
    <name evidence="3" type="ORF">H7344_08905</name>
</gene>